<sequence length="385" mass="42847">MHKCFQMPSMMPSMMHGTPHNQSPGAFEAFVNNHAAAQALLQQEDGARYNRKRLPQIKHQIQPSHWPATIQSPFQFQVLQSPTDFDPGSAPMSRNNRHHTNPFSHRGRDQYELACNLPLQVQQALLDLFCGNLPDPGYRGCSWPGRPNAGPTYADFLDQDITQRRNFASGDCGTDPQAMRPADRNRHSRANMAGQGKHGQPIGKSMKKLHKLLGDAEEAYQKFLGDFDSETDSIKQYAKAALLIELWQRKVDGKKANADDEDSGEPSDFAKSHEGMKKKLAAALNTAICSTVGENKGPRAAIRLEDADRLRQKADTASAQIMDLLNKVPKNREYCVSLLNEFAVLKEMIDPTKDANKKVYRSGDSADEGASDAEGDADEQDDDYY</sequence>
<dbReference type="OrthoDB" id="5413280at2759"/>
<feature type="region of interest" description="Disordered" evidence="1">
    <location>
        <begin position="1"/>
        <end position="22"/>
    </location>
</feature>
<dbReference type="EMBL" id="JAFJYH010000081">
    <property type="protein sequence ID" value="KAG4420573.1"/>
    <property type="molecule type" value="Genomic_DNA"/>
</dbReference>
<name>A0A8H7TKG9_9HELO</name>
<feature type="region of interest" description="Disordered" evidence="1">
    <location>
        <begin position="255"/>
        <end position="274"/>
    </location>
</feature>
<proteinExistence type="predicted"/>
<dbReference type="AlphaFoldDB" id="A0A8H7TKG9"/>
<gene>
    <name evidence="2" type="ORF">IFR04_006280</name>
</gene>
<evidence type="ECO:0000313" key="2">
    <source>
        <dbReference type="EMBL" id="KAG4420573.1"/>
    </source>
</evidence>
<comment type="caution">
    <text evidence="2">The sequence shown here is derived from an EMBL/GenBank/DDBJ whole genome shotgun (WGS) entry which is preliminary data.</text>
</comment>
<protein>
    <submittedName>
        <fullName evidence="2">Uncharacterized protein</fullName>
    </submittedName>
</protein>
<feature type="compositionally biased region" description="Acidic residues" evidence="1">
    <location>
        <begin position="365"/>
        <end position="385"/>
    </location>
</feature>
<keyword evidence="3" id="KW-1185">Reference proteome</keyword>
<feature type="region of interest" description="Disordered" evidence="1">
    <location>
        <begin position="353"/>
        <end position="385"/>
    </location>
</feature>
<organism evidence="2 3">
    <name type="scientific">Cadophora malorum</name>
    <dbReference type="NCBI Taxonomy" id="108018"/>
    <lineage>
        <taxon>Eukaryota</taxon>
        <taxon>Fungi</taxon>
        <taxon>Dikarya</taxon>
        <taxon>Ascomycota</taxon>
        <taxon>Pezizomycotina</taxon>
        <taxon>Leotiomycetes</taxon>
        <taxon>Helotiales</taxon>
        <taxon>Ploettnerulaceae</taxon>
        <taxon>Cadophora</taxon>
    </lineage>
</organism>
<accession>A0A8H7TKG9</accession>
<evidence type="ECO:0000313" key="3">
    <source>
        <dbReference type="Proteomes" id="UP000664132"/>
    </source>
</evidence>
<evidence type="ECO:0000256" key="1">
    <source>
        <dbReference type="SAM" id="MobiDB-lite"/>
    </source>
</evidence>
<dbReference type="Proteomes" id="UP000664132">
    <property type="component" value="Unassembled WGS sequence"/>
</dbReference>
<reference evidence="2" key="1">
    <citation type="submission" date="2021-02" db="EMBL/GenBank/DDBJ databases">
        <title>Genome sequence Cadophora malorum strain M34.</title>
        <authorList>
            <person name="Stefanovic E."/>
            <person name="Vu D."/>
            <person name="Scully C."/>
            <person name="Dijksterhuis J."/>
            <person name="Roader J."/>
            <person name="Houbraken J."/>
        </authorList>
    </citation>
    <scope>NUCLEOTIDE SEQUENCE</scope>
    <source>
        <strain evidence="2">M34</strain>
    </source>
</reference>